<organism evidence="3 4">
    <name type="scientific">Magnetospirillum aberrantis SpK</name>
    <dbReference type="NCBI Taxonomy" id="908842"/>
    <lineage>
        <taxon>Bacteria</taxon>
        <taxon>Pseudomonadati</taxon>
        <taxon>Pseudomonadota</taxon>
        <taxon>Alphaproteobacteria</taxon>
        <taxon>Rhodospirillales</taxon>
        <taxon>Rhodospirillaceae</taxon>
        <taxon>Magnetospirillum</taxon>
    </lineage>
</organism>
<keyword evidence="3" id="KW-0808">Transferase</keyword>
<feature type="transmembrane region" description="Helical" evidence="1">
    <location>
        <begin position="206"/>
        <end position="223"/>
    </location>
</feature>
<dbReference type="InterPro" id="IPR050879">
    <property type="entry name" value="Acyltransferase_3"/>
</dbReference>
<dbReference type="RefSeq" id="WP_163674722.1">
    <property type="nucleotide sequence ID" value="NZ_JAAIYP010000009.1"/>
</dbReference>
<feature type="transmembrane region" description="Helical" evidence="1">
    <location>
        <begin position="230"/>
        <end position="246"/>
    </location>
</feature>
<dbReference type="GO" id="GO:0016020">
    <property type="term" value="C:membrane"/>
    <property type="evidence" value="ECO:0007669"/>
    <property type="project" value="TreeGrafter"/>
</dbReference>
<feature type="transmembrane region" description="Helical" evidence="1">
    <location>
        <begin position="319"/>
        <end position="343"/>
    </location>
</feature>
<reference evidence="3 4" key="1">
    <citation type="submission" date="2020-02" db="EMBL/GenBank/DDBJ databases">
        <authorList>
            <person name="Dziuba M."/>
            <person name="Kuznetsov B."/>
            <person name="Mardanov A."/>
            <person name="Ravin N."/>
            <person name="Grouzdev D."/>
        </authorList>
    </citation>
    <scope>NUCLEOTIDE SEQUENCE [LARGE SCALE GENOMIC DNA]</scope>
    <source>
        <strain evidence="3 4">SpK</strain>
    </source>
</reference>
<dbReference type="GO" id="GO:0016747">
    <property type="term" value="F:acyltransferase activity, transferring groups other than amino-acyl groups"/>
    <property type="evidence" value="ECO:0007669"/>
    <property type="project" value="InterPro"/>
</dbReference>
<proteinExistence type="predicted"/>
<evidence type="ECO:0000313" key="3">
    <source>
        <dbReference type="EMBL" id="NFV79049.1"/>
    </source>
</evidence>
<feature type="transmembrane region" description="Helical" evidence="1">
    <location>
        <begin position="252"/>
        <end position="271"/>
    </location>
</feature>
<name>A0A7C9UU38_9PROT</name>
<dbReference type="Proteomes" id="UP000480684">
    <property type="component" value="Unassembled WGS sequence"/>
</dbReference>
<dbReference type="InterPro" id="IPR002656">
    <property type="entry name" value="Acyl_transf_3_dom"/>
</dbReference>
<protein>
    <submittedName>
        <fullName evidence="3">Acyltransferase</fullName>
    </submittedName>
</protein>
<dbReference type="Pfam" id="PF01757">
    <property type="entry name" value="Acyl_transf_3"/>
    <property type="match status" value="1"/>
</dbReference>
<accession>A0A7C9UU38</accession>
<sequence>MESKAFHGLELLRFLCAVTIITWHYQHFFWVDGDMAPWFQRSLQPFYTLLWGAYNWGSYAVEVFWGISGFIFFWKYAQPVRSGQVGARTFFNLRFSRLYPLHVATLAMVVVLQWWYAQGHQGTFVYGNHDLRHFVLHLAMASDWGLDKGLSFNGPVWSVSVEVLAYTVFFLVARRFRFSGRLMAGLILGLVIAKMALPWIKDPVLCLLYFFVGGTAFLIVTRSPRHERNLFLATLATSVVLVVWNWKTDGKVHTFVWISITLFLVAAAVRLGRVVVRPSARQVFSFLGGLTYSSYLLHFPVQLFAVIVADRFEVPRETFLHPVAYLGFMGACFGLASLSYVYFEYPMQQFLRRKLRSSARAAALSEQGQGER</sequence>
<feature type="domain" description="Acyltransferase 3" evidence="2">
    <location>
        <begin position="7"/>
        <end position="336"/>
    </location>
</feature>
<gene>
    <name evidence="3" type="ORF">G4223_02825</name>
</gene>
<evidence type="ECO:0000259" key="2">
    <source>
        <dbReference type="Pfam" id="PF01757"/>
    </source>
</evidence>
<evidence type="ECO:0000313" key="4">
    <source>
        <dbReference type="Proteomes" id="UP000480684"/>
    </source>
</evidence>
<dbReference type="AlphaFoldDB" id="A0A7C9UU38"/>
<keyword evidence="3" id="KW-0012">Acyltransferase</keyword>
<feature type="transmembrane region" description="Helical" evidence="1">
    <location>
        <begin position="283"/>
        <end position="307"/>
    </location>
</feature>
<evidence type="ECO:0000256" key="1">
    <source>
        <dbReference type="SAM" id="Phobius"/>
    </source>
</evidence>
<keyword evidence="1" id="KW-1133">Transmembrane helix</keyword>
<dbReference type="PANTHER" id="PTHR23028">
    <property type="entry name" value="ACETYLTRANSFERASE"/>
    <property type="match status" value="1"/>
</dbReference>
<feature type="transmembrane region" description="Helical" evidence="1">
    <location>
        <begin position="12"/>
        <end position="31"/>
    </location>
</feature>
<feature type="transmembrane region" description="Helical" evidence="1">
    <location>
        <begin position="98"/>
        <end position="116"/>
    </location>
</feature>
<keyword evidence="4" id="KW-1185">Reference proteome</keyword>
<feature type="transmembrane region" description="Helical" evidence="1">
    <location>
        <begin position="154"/>
        <end position="173"/>
    </location>
</feature>
<keyword evidence="1" id="KW-0472">Membrane</keyword>
<feature type="transmembrane region" description="Helical" evidence="1">
    <location>
        <begin position="56"/>
        <end position="77"/>
    </location>
</feature>
<dbReference type="EMBL" id="JAAIYP010000009">
    <property type="protein sequence ID" value="NFV79049.1"/>
    <property type="molecule type" value="Genomic_DNA"/>
</dbReference>
<keyword evidence="1" id="KW-0812">Transmembrane</keyword>
<comment type="caution">
    <text evidence="3">The sequence shown here is derived from an EMBL/GenBank/DDBJ whole genome shotgun (WGS) entry which is preliminary data.</text>
</comment>
<feature type="transmembrane region" description="Helical" evidence="1">
    <location>
        <begin position="182"/>
        <end position="200"/>
    </location>
</feature>
<dbReference type="PANTHER" id="PTHR23028:SF53">
    <property type="entry name" value="ACYL_TRANSF_3 DOMAIN-CONTAINING PROTEIN"/>
    <property type="match status" value="1"/>
</dbReference>
<dbReference type="GO" id="GO:0000271">
    <property type="term" value="P:polysaccharide biosynthetic process"/>
    <property type="evidence" value="ECO:0007669"/>
    <property type="project" value="TreeGrafter"/>
</dbReference>